<dbReference type="InterPro" id="IPR021109">
    <property type="entry name" value="Peptidase_aspartic_dom_sf"/>
</dbReference>
<sequence length="134" mass="14912">MMKTFKEYTSDRPVLGVVESIIIEGIGEVLAKIDSGNEAHNVLHGIDIQEHNGNITFSTVNVKQLTLQKTGEIDINIGSGNIEKRPTVSLNFKLKNQPYHDITFSIADRADNEQQVLIGEPFIRKINALIDVNL</sequence>
<gene>
    <name evidence="1" type="ORF">UFOVP760_193</name>
</gene>
<reference evidence="1" key="1">
    <citation type="submission" date="2020-05" db="EMBL/GenBank/DDBJ databases">
        <authorList>
            <person name="Chiriac C."/>
            <person name="Salcher M."/>
            <person name="Ghai R."/>
            <person name="Kavagutti S V."/>
        </authorList>
    </citation>
    <scope>NUCLEOTIDE SEQUENCE</scope>
</reference>
<dbReference type="SUPFAM" id="SSF50630">
    <property type="entry name" value="Acid proteases"/>
    <property type="match status" value="1"/>
</dbReference>
<evidence type="ECO:0000313" key="1">
    <source>
        <dbReference type="EMBL" id="CAB5226417.1"/>
    </source>
</evidence>
<dbReference type="EMBL" id="LR798360">
    <property type="protein sequence ID" value="CAB5226417.1"/>
    <property type="molecule type" value="Genomic_DNA"/>
</dbReference>
<dbReference type="Gene3D" id="2.40.70.10">
    <property type="entry name" value="Acid Proteases"/>
    <property type="match status" value="1"/>
</dbReference>
<protein>
    <submittedName>
        <fullName evidence="1">Uncharacterized protein</fullName>
    </submittedName>
</protein>
<organism evidence="1">
    <name type="scientific">uncultured Caudovirales phage</name>
    <dbReference type="NCBI Taxonomy" id="2100421"/>
    <lineage>
        <taxon>Viruses</taxon>
        <taxon>Duplodnaviria</taxon>
        <taxon>Heunggongvirae</taxon>
        <taxon>Uroviricota</taxon>
        <taxon>Caudoviricetes</taxon>
        <taxon>Peduoviridae</taxon>
        <taxon>Maltschvirus</taxon>
        <taxon>Maltschvirus maltsch</taxon>
    </lineage>
</organism>
<name>A0A6J7X9J1_9CAUD</name>
<proteinExistence type="predicted"/>
<accession>A0A6J7X9J1</accession>